<keyword evidence="8" id="KW-1185">Reference proteome</keyword>
<comment type="caution">
    <text evidence="7">The sequence shown here is derived from an EMBL/GenBank/DDBJ whole genome shotgun (WGS) entry which is preliminary data.</text>
</comment>
<dbReference type="RefSeq" id="WP_193912388.1">
    <property type="nucleotide sequence ID" value="NZ_JADEXG010000118.1"/>
</dbReference>
<evidence type="ECO:0000313" key="7">
    <source>
        <dbReference type="EMBL" id="MBE9080443.1"/>
    </source>
</evidence>
<feature type="transmembrane region" description="Helical" evidence="6">
    <location>
        <begin position="65"/>
        <end position="82"/>
    </location>
</feature>
<evidence type="ECO:0000313" key="8">
    <source>
        <dbReference type="Proteomes" id="UP000636505"/>
    </source>
</evidence>
<accession>A0A8J7AM06</accession>
<evidence type="ECO:0000256" key="3">
    <source>
        <dbReference type="ARBA" id="ARBA00022692"/>
    </source>
</evidence>
<comment type="subcellular location">
    <subcellularLocation>
        <location evidence="1">Membrane</location>
        <topology evidence="1">Multi-pass membrane protein</topology>
    </subcellularLocation>
</comment>
<evidence type="ECO:0000256" key="1">
    <source>
        <dbReference type="ARBA" id="ARBA00004141"/>
    </source>
</evidence>
<feature type="transmembrane region" description="Helical" evidence="6">
    <location>
        <begin position="40"/>
        <end position="59"/>
    </location>
</feature>
<evidence type="ECO:0000256" key="5">
    <source>
        <dbReference type="ARBA" id="ARBA00023136"/>
    </source>
</evidence>
<gene>
    <name evidence="7" type="primary">fetB</name>
    <name evidence="7" type="ORF">IQ241_24685</name>
</gene>
<dbReference type="InterPro" id="IPR005226">
    <property type="entry name" value="UPF0014_fam"/>
</dbReference>
<sequence>MNDSIELDLLRMAWALGLVAAALGLSSWQRLGLSGTIAIASARTVLQLAAVGFFFSIIFAWRNPFGVLAVLAVMLTIAALVARNRIDRSLPRLLPWLWGGILTSAALTMGYVSLFVIRPDPWYEPRYLIPLTGIVYGNAMNAAAIAGERLVSTLRNRRTEIETHLSLGATPSQAISAYRREAIKAGLIPTINQMMVVGLVTLPGIITGQLLGGAEPFTAALYQMLIMFMLAFTNLTTSALVTYGISRQFFNSALQLIDPNRPKKT</sequence>
<dbReference type="PANTHER" id="PTHR30028">
    <property type="entry name" value="UPF0014 INNER MEMBRANE PROTEIN YBBM-RELATED"/>
    <property type="match status" value="1"/>
</dbReference>
<keyword evidence="5 6" id="KW-0472">Membrane</keyword>
<proteinExistence type="inferred from homology"/>
<evidence type="ECO:0000256" key="6">
    <source>
        <dbReference type="SAM" id="Phobius"/>
    </source>
</evidence>
<evidence type="ECO:0000256" key="4">
    <source>
        <dbReference type="ARBA" id="ARBA00022989"/>
    </source>
</evidence>
<dbReference type="PANTHER" id="PTHR30028:SF0">
    <property type="entry name" value="PROTEIN ALUMINUM SENSITIVE 3"/>
    <property type="match status" value="1"/>
</dbReference>
<dbReference type="EMBL" id="JADEXG010000118">
    <property type="protein sequence ID" value="MBE9080443.1"/>
    <property type="molecule type" value="Genomic_DNA"/>
</dbReference>
<organism evidence="7 8">
    <name type="scientific">Vasconcelosia minhoensis LEGE 07310</name>
    <dbReference type="NCBI Taxonomy" id="915328"/>
    <lineage>
        <taxon>Bacteria</taxon>
        <taxon>Bacillati</taxon>
        <taxon>Cyanobacteriota</taxon>
        <taxon>Cyanophyceae</taxon>
        <taxon>Nodosilineales</taxon>
        <taxon>Cymatolegaceae</taxon>
        <taxon>Vasconcelosia</taxon>
        <taxon>Vasconcelosia minhoensis</taxon>
    </lineage>
</organism>
<feature type="transmembrane region" description="Helical" evidence="6">
    <location>
        <begin position="194"/>
        <end position="214"/>
    </location>
</feature>
<evidence type="ECO:0000256" key="2">
    <source>
        <dbReference type="ARBA" id="ARBA00005268"/>
    </source>
</evidence>
<comment type="similarity">
    <text evidence="2">Belongs to the UPF0014 family.</text>
</comment>
<protein>
    <submittedName>
        <fullName evidence="7">Iron export ABC transporter permease subunit FetB</fullName>
    </submittedName>
</protein>
<feature type="transmembrane region" description="Helical" evidence="6">
    <location>
        <begin position="220"/>
        <end position="245"/>
    </location>
</feature>
<keyword evidence="3 6" id="KW-0812">Transmembrane</keyword>
<feature type="transmembrane region" description="Helical" evidence="6">
    <location>
        <begin position="12"/>
        <end position="28"/>
    </location>
</feature>
<name>A0A8J7AM06_9CYAN</name>
<feature type="transmembrane region" description="Helical" evidence="6">
    <location>
        <begin position="94"/>
        <end position="115"/>
    </location>
</feature>
<dbReference type="Proteomes" id="UP000636505">
    <property type="component" value="Unassembled WGS sequence"/>
</dbReference>
<keyword evidence="4 6" id="KW-1133">Transmembrane helix</keyword>
<dbReference type="AlphaFoldDB" id="A0A8J7AM06"/>
<feature type="transmembrane region" description="Helical" evidence="6">
    <location>
        <begin position="127"/>
        <end position="147"/>
    </location>
</feature>
<reference evidence="7" key="1">
    <citation type="submission" date="2020-10" db="EMBL/GenBank/DDBJ databases">
        <authorList>
            <person name="Castelo-Branco R."/>
            <person name="Eusebio N."/>
            <person name="Adriana R."/>
            <person name="Vieira A."/>
            <person name="Brugerolle De Fraissinette N."/>
            <person name="Rezende De Castro R."/>
            <person name="Schneider M.P."/>
            <person name="Vasconcelos V."/>
            <person name="Leao P.N."/>
        </authorList>
    </citation>
    <scope>NUCLEOTIDE SEQUENCE</scope>
    <source>
        <strain evidence="7">LEGE 07310</strain>
    </source>
</reference>
<dbReference type="GO" id="GO:0005886">
    <property type="term" value="C:plasma membrane"/>
    <property type="evidence" value="ECO:0007669"/>
    <property type="project" value="TreeGrafter"/>
</dbReference>
<dbReference type="Pfam" id="PF03649">
    <property type="entry name" value="UPF0014"/>
    <property type="match status" value="1"/>
</dbReference>